<dbReference type="EMBL" id="JAIWYP010000008">
    <property type="protein sequence ID" value="KAH3781235.1"/>
    <property type="molecule type" value="Genomic_DNA"/>
</dbReference>
<reference evidence="7" key="2">
    <citation type="submission" date="2020-11" db="EMBL/GenBank/DDBJ databases">
        <authorList>
            <person name="McCartney M.A."/>
            <person name="Auch B."/>
            <person name="Kono T."/>
            <person name="Mallez S."/>
            <person name="Becker A."/>
            <person name="Gohl D.M."/>
            <person name="Silverstein K.A.T."/>
            <person name="Koren S."/>
            <person name="Bechman K.B."/>
            <person name="Herman A."/>
            <person name="Abrahante J.E."/>
            <person name="Garbe J."/>
        </authorList>
    </citation>
    <scope>NUCLEOTIDE SEQUENCE</scope>
    <source>
        <strain evidence="7">Duluth1</strain>
        <tissue evidence="7">Whole animal</tissue>
    </source>
</reference>
<keyword evidence="8" id="KW-1185">Reference proteome</keyword>
<keyword evidence="4" id="KW-0735">Signal-anchor</keyword>
<evidence type="ECO:0000256" key="1">
    <source>
        <dbReference type="ARBA" id="ARBA00004606"/>
    </source>
</evidence>
<dbReference type="GO" id="GO:0016020">
    <property type="term" value="C:membrane"/>
    <property type="evidence" value="ECO:0007669"/>
    <property type="project" value="UniProtKB-SubCell"/>
</dbReference>
<keyword evidence="3" id="KW-0812">Transmembrane</keyword>
<evidence type="ECO:0000256" key="2">
    <source>
        <dbReference type="ARBA" id="ARBA00006462"/>
    </source>
</evidence>
<dbReference type="Proteomes" id="UP000828390">
    <property type="component" value="Unassembled WGS sequence"/>
</dbReference>
<dbReference type="PANTHER" id="PTHR23033">
    <property type="entry name" value="BETA1,3-GALACTOSYLTRANSFERASE"/>
    <property type="match status" value="1"/>
</dbReference>
<dbReference type="InterPro" id="IPR026050">
    <property type="entry name" value="C1GALT1/C1GALT1_chp1"/>
</dbReference>
<keyword evidence="6" id="KW-0472">Membrane</keyword>
<accession>A0A9D4INT7</accession>
<name>A0A9D4INT7_DREPO</name>
<keyword evidence="5" id="KW-1133">Transmembrane helix</keyword>
<evidence type="ECO:0000256" key="4">
    <source>
        <dbReference type="ARBA" id="ARBA00022968"/>
    </source>
</evidence>
<evidence type="ECO:0008006" key="9">
    <source>
        <dbReference type="Google" id="ProtNLM"/>
    </source>
</evidence>
<evidence type="ECO:0000256" key="5">
    <source>
        <dbReference type="ARBA" id="ARBA00022989"/>
    </source>
</evidence>
<gene>
    <name evidence="7" type="ORF">DPMN_159061</name>
</gene>
<dbReference type="GO" id="GO:0016263">
    <property type="term" value="F:glycoprotein-N-acetylgalactosamine 3-beta-galactosyltransferase activity"/>
    <property type="evidence" value="ECO:0007669"/>
    <property type="project" value="TreeGrafter"/>
</dbReference>
<evidence type="ECO:0000313" key="8">
    <source>
        <dbReference type="Proteomes" id="UP000828390"/>
    </source>
</evidence>
<comment type="caution">
    <text evidence="7">The sequence shown here is derived from an EMBL/GenBank/DDBJ whole genome shotgun (WGS) entry which is preliminary data.</text>
</comment>
<evidence type="ECO:0000313" key="7">
    <source>
        <dbReference type="EMBL" id="KAH3781235.1"/>
    </source>
</evidence>
<comment type="similarity">
    <text evidence="2">Belongs to the glycosyltransferase 31 family. Beta3-Gal-T subfamily.</text>
</comment>
<sequence>MYLESHGYMNGGAGYVMSKVALRQKVDSGLNNDACALTKTYLIPEVSKDFEIGKCLKIVGVPVSSTMDVWGRETYHPYPFEQYLLDYLPEYLYDLSNTRPQTVTGE</sequence>
<evidence type="ECO:0000256" key="6">
    <source>
        <dbReference type="ARBA" id="ARBA00023136"/>
    </source>
</evidence>
<reference evidence="7" key="1">
    <citation type="journal article" date="2019" name="bioRxiv">
        <title>The Genome of the Zebra Mussel, Dreissena polymorpha: A Resource for Invasive Species Research.</title>
        <authorList>
            <person name="McCartney M.A."/>
            <person name="Auch B."/>
            <person name="Kono T."/>
            <person name="Mallez S."/>
            <person name="Zhang Y."/>
            <person name="Obille A."/>
            <person name="Becker A."/>
            <person name="Abrahante J.E."/>
            <person name="Garbe J."/>
            <person name="Badalamenti J.P."/>
            <person name="Herman A."/>
            <person name="Mangelson H."/>
            <person name="Liachko I."/>
            <person name="Sullivan S."/>
            <person name="Sone E.D."/>
            <person name="Koren S."/>
            <person name="Silverstein K.A.T."/>
            <person name="Beckman K.B."/>
            <person name="Gohl D.M."/>
        </authorList>
    </citation>
    <scope>NUCLEOTIDE SEQUENCE</scope>
    <source>
        <strain evidence="7">Duluth1</strain>
        <tissue evidence="7">Whole animal</tissue>
    </source>
</reference>
<evidence type="ECO:0000256" key="3">
    <source>
        <dbReference type="ARBA" id="ARBA00022692"/>
    </source>
</evidence>
<organism evidence="7 8">
    <name type="scientific">Dreissena polymorpha</name>
    <name type="common">Zebra mussel</name>
    <name type="synonym">Mytilus polymorpha</name>
    <dbReference type="NCBI Taxonomy" id="45954"/>
    <lineage>
        <taxon>Eukaryota</taxon>
        <taxon>Metazoa</taxon>
        <taxon>Spiralia</taxon>
        <taxon>Lophotrochozoa</taxon>
        <taxon>Mollusca</taxon>
        <taxon>Bivalvia</taxon>
        <taxon>Autobranchia</taxon>
        <taxon>Heteroconchia</taxon>
        <taxon>Euheterodonta</taxon>
        <taxon>Imparidentia</taxon>
        <taxon>Neoheterodontei</taxon>
        <taxon>Myida</taxon>
        <taxon>Dreissenoidea</taxon>
        <taxon>Dreissenidae</taxon>
        <taxon>Dreissena</taxon>
    </lineage>
</organism>
<protein>
    <recommendedName>
        <fullName evidence="9">Glycoprotein-N-acetylgalactosamine 3-beta-galactosyltransferase 1</fullName>
    </recommendedName>
</protein>
<dbReference type="Gene3D" id="3.90.550.50">
    <property type="match status" value="1"/>
</dbReference>
<proteinExistence type="inferred from homology"/>
<dbReference type="PANTHER" id="PTHR23033:SF14">
    <property type="entry name" value="GLYCOPROTEIN-N-ACETYLGALACTOSAMINE 3-BETA-GALACTOSYLTRANSFERASE 1-RELATED"/>
    <property type="match status" value="1"/>
</dbReference>
<comment type="subcellular location">
    <subcellularLocation>
        <location evidence="1">Membrane</location>
        <topology evidence="1">Single-pass type II membrane protein</topology>
    </subcellularLocation>
</comment>
<dbReference type="AlphaFoldDB" id="A0A9D4INT7"/>